<dbReference type="Proteomes" id="UP001237642">
    <property type="component" value="Unassembled WGS sequence"/>
</dbReference>
<gene>
    <name evidence="2" type="ORF">POM88_018115</name>
</gene>
<sequence>MLKLHNWKARFGISDCAFTDLLSSVGCLLPKDNLLPPNAYEAKKSLSDLGLEYIKFHSCPNNCILYRGINSDASECPKCHLSRWKLGKDGKSCTTAGLRKDAGKLSGPLSVVTMKSVEEKERDEAHLHVLLNNPEVHPYILKGYIGLLEEEQKKGNLKPGEKPDRSIMWKKARKGKDGEVVDPELVEVYDKIDTLLEKQSKGEFSPCGSEDVLTKALETPEHSGRVRGVGSFVTPSMFFNLPTGKGCRITKAQLLARDRERDAELEKAKQEMERTRQEMERTREEMVQALKAMGLANIPSPKLSEMASCGQKFASPSVVKDLDQLLVDDDDCVPIKPIPPENKVK</sequence>
<dbReference type="PANTHER" id="PTHR33018">
    <property type="entry name" value="OS10G0338966 PROTEIN-RELATED"/>
    <property type="match status" value="1"/>
</dbReference>
<dbReference type="InterPro" id="IPR004252">
    <property type="entry name" value="Probable_transposase_24"/>
</dbReference>
<keyword evidence="3" id="KW-1185">Reference proteome</keyword>
<evidence type="ECO:0008006" key="4">
    <source>
        <dbReference type="Google" id="ProtNLM"/>
    </source>
</evidence>
<dbReference type="AlphaFoldDB" id="A0AAD8IT31"/>
<feature type="coiled-coil region" evidence="1">
    <location>
        <begin position="255"/>
        <end position="292"/>
    </location>
</feature>
<reference evidence="2" key="2">
    <citation type="submission" date="2023-05" db="EMBL/GenBank/DDBJ databases">
        <authorList>
            <person name="Schelkunov M.I."/>
        </authorList>
    </citation>
    <scope>NUCLEOTIDE SEQUENCE</scope>
    <source>
        <strain evidence="2">Hsosn_3</strain>
        <tissue evidence="2">Leaf</tissue>
    </source>
</reference>
<reference evidence="2" key="1">
    <citation type="submission" date="2023-02" db="EMBL/GenBank/DDBJ databases">
        <title>Genome of toxic invasive species Heracleum sosnowskyi carries increased number of genes despite the absence of recent whole-genome duplications.</title>
        <authorList>
            <person name="Schelkunov M."/>
            <person name="Shtratnikova V."/>
            <person name="Makarenko M."/>
            <person name="Klepikova A."/>
            <person name="Omelchenko D."/>
            <person name="Novikova G."/>
            <person name="Obukhova E."/>
            <person name="Bogdanov V."/>
            <person name="Penin A."/>
            <person name="Logacheva M."/>
        </authorList>
    </citation>
    <scope>NUCLEOTIDE SEQUENCE</scope>
    <source>
        <strain evidence="2">Hsosn_3</strain>
        <tissue evidence="2">Leaf</tissue>
    </source>
</reference>
<proteinExistence type="predicted"/>
<evidence type="ECO:0000256" key="1">
    <source>
        <dbReference type="SAM" id="Coils"/>
    </source>
</evidence>
<comment type="caution">
    <text evidence="2">The sequence shown here is derived from an EMBL/GenBank/DDBJ whole genome shotgun (WGS) entry which is preliminary data.</text>
</comment>
<protein>
    <recommendedName>
        <fullName evidence="4">Transposase</fullName>
    </recommendedName>
</protein>
<organism evidence="2 3">
    <name type="scientific">Heracleum sosnowskyi</name>
    <dbReference type="NCBI Taxonomy" id="360622"/>
    <lineage>
        <taxon>Eukaryota</taxon>
        <taxon>Viridiplantae</taxon>
        <taxon>Streptophyta</taxon>
        <taxon>Embryophyta</taxon>
        <taxon>Tracheophyta</taxon>
        <taxon>Spermatophyta</taxon>
        <taxon>Magnoliopsida</taxon>
        <taxon>eudicotyledons</taxon>
        <taxon>Gunneridae</taxon>
        <taxon>Pentapetalae</taxon>
        <taxon>asterids</taxon>
        <taxon>campanulids</taxon>
        <taxon>Apiales</taxon>
        <taxon>Apiaceae</taxon>
        <taxon>Apioideae</taxon>
        <taxon>apioid superclade</taxon>
        <taxon>Tordylieae</taxon>
        <taxon>Tordyliinae</taxon>
        <taxon>Heracleum</taxon>
    </lineage>
</organism>
<accession>A0AAD8IT31</accession>
<dbReference type="Pfam" id="PF03004">
    <property type="entry name" value="Transposase_24"/>
    <property type="match status" value="1"/>
</dbReference>
<evidence type="ECO:0000313" key="3">
    <source>
        <dbReference type="Proteomes" id="UP001237642"/>
    </source>
</evidence>
<dbReference type="EMBL" id="JAUIZM010000004">
    <property type="protein sequence ID" value="KAK1389937.1"/>
    <property type="molecule type" value="Genomic_DNA"/>
</dbReference>
<keyword evidence="1" id="KW-0175">Coiled coil</keyword>
<dbReference type="PANTHER" id="PTHR33018:SF31">
    <property type="entry name" value="TRANSPOSASE, PTTA_EN_SPM, PLANT"/>
    <property type="match status" value="1"/>
</dbReference>
<evidence type="ECO:0000313" key="2">
    <source>
        <dbReference type="EMBL" id="KAK1389937.1"/>
    </source>
</evidence>
<name>A0AAD8IT31_9APIA</name>